<gene>
    <name evidence="2" type="ORF">SAMN05421842_10280</name>
</gene>
<feature type="transmembrane region" description="Helical" evidence="1">
    <location>
        <begin position="41"/>
        <end position="60"/>
    </location>
</feature>
<evidence type="ECO:0000313" key="3">
    <source>
        <dbReference type="Proteomes" id="UP000199263"/>
    </source>
</evidence>
<organism evidence="2 3">
    <name type="scientific">Clostridium uliginosum</name>
    <dbReference type="NCBI Taxonomy" id="119641"/>
    <lineage>
        <taxon>Bacteria</taxon>
        <taxon>Bacillati</taxon>
        <taxon>Bacillota</taxon>
        <taxon>Clostridia</taxon>
        <taxon>Eubacteriales</taxon>
        <taxon>Clostridiaceae</taxon>
        <taxon>Clostridium</taxon>
    </lineage>
</organism>
<sequence length="91" mass="10788">MVEFKRGGIIFREKRKYCKDADMYLVDNNNTSERKLKKRKLIKIMLIITLVPVILMPYVMDNNYSKIAGYNNIKISAVYFVRITTKIDLHQ</sequence>
<reference evidence="2 3" key="1">
    <citation type="submission" date="2016-10" db="EMBL/GenBank/DDBJ databases">
        <authorList>
            <person name="de Groot N.N."/>
        </authorList>
    </citation>
    <scope>NUCLEOTIDE SEQUENCE [LARGE SCALE GENOMIC DNA]</scope>
    <source>
        <strain evidence="2 3">DSM 12992</strain>
    </source>
</reference>
<protein>
    <submittedName>
        <fullName evidence="2">Uncharacterized protein</fullName>
    </submittedName>
</protein>
<dbReference type="RefSeq" id="WP_090088296.1">
    <property type="nucleotide sequence ID" value="NZ_FOMG01000002.1"/>
</dbReference>
<keyword evidence="1" id="KW-0472">Membrane</keyword>
<evidence type="ECO:0000313" key="2">
    <source>
        <dbReference type="EMBL" id="SFC29788.1"/>
    </source>
</evidence>
<dbReference type="STRING" id="119641.SAMN05421842_10280"/>
<evidence type="ECO:0000256" key="1">
    <source>
        <dbReference type="SAM" id="Phobius"/>
    </source>
</evidence>
<dbReference type="AlphaFoldDB" id="A0A1I1I6B7"/>
<keyword evidence="1" id="KW-0812">Transmembrane</keyword>
<keyword evidence="1" id="KW-1133">Transmembrane helix</keyword>
<dbReference type="EMBL" id="FOMG01000002">
    <property type="protein sequence ID" value="SFC29788.1"/>
    <property type="molecule type" value="Genomic_DNA"/>
</dbReference>
<name>A0A1I1I6B7_9CLOT</name>
<keyword evidence="3" id="KW-1185">Reference proteome</keyword>
<proteinExistence type="predicted"/>
<dbReference type="Proteomes" id="UP000199263">
    <property type="component" value="Unassembled WGS sequence"/>
</dbReference>
<accession>A0A1I1I6B7</accession>